<gene>
    <name evidence="2" type="ORF">SHERM_14552</name>
</gene>
<evidence type="ECO:0000259" key="1">
    <source>
        <dbReference type="PROSITE" id="PS51746"/>
    </source>
</evidence>
<dbReference type="PANTHER" id="PTHR47992">
    <property type="entry name" value="PROTEIN PHOSPHATASE"/>
    <property type="match status" value="1"/>
</dbReference>
<dbReference type="Gene3D" id="3.60.40.10">
    <property type="entry name" value="PPM-type phosphatase domain"/>
    <property type="match status" value="1"/>
</dbReference>
<dbReference type="AlphaFoldDB" id="A0A9N7R6Y9"/>
<name>A0A9N7R6Y9_STRHE</name>
<reference evidence="2" key="1">
    <citation type="submission" date="2019-12" db="EMBL/GenBank/DDBJ databases">
        <authorList>
            <person name="Scholes J."/>
        </authorList>
    </citation>
    <scope>NUCLEOTIDE SEQUENCE</scope>
</reference>
<proteinExistence type="predicted"/>
<dbReference type="PROSITE" id="PS51746">
    <property type="entry name" value="PPM_2"/>
    <property type="match status" value="1"/>
</dbReference>
<dbReference type="GO" id="GO:0004722">
    <property type="term" value="F:protein serine/threonine phosphatase activity"/>
    <property type="evidence" value="ECO:0007669"/>
    <property type="project" value="InterPro"/>
</dbReference>
<sequence>MKKDLLEQFDGLVQKEDVDLKYKLRLLIVLEYAVLSNECRTLVDERWFHLVEDLEQFNSYPWGNLSYEYTVWAFEALPELGRKFAQTYGSGRLPRMMSWKNILICSLRHCLLIFQDIILGIVEANFDKHVFPVGKNVEDLNVEESEGCRLLPGPPASVGGCHGGDIDCADNKFPPVAPNSVASTAVVALICSTHIIVANCGDSRAVLCRAKVPMPLSVDHRPNSKAECARIEAAGGKVVYWNGYRVSGFLAVSRSIDPEVMFVHRAKEDDCLILASDGLWDVITNEEACDLARKRILLWHKNNAGQDCSRERRPAIDPAAQDAADYLSRLAIRKGSRDNIPVIVNDLRARRKLKRKGLERKL</sequence>
<dbReference type="CDD" id="cd00143">
    <property type="entry name" value="PP2Cc"/>
    <property type="match status" value="1"/>
</dbReference>
<dbReference type="InterPro" id="IPR015655">
    <property type="entry name" value="PP2C"/>
</dbReference>
<comment type="caution">
    <text evidence="2">The sequence shown here is derived from an EMBL/GenBank/DDBJ whole genome shotgun (WGS) entry which is preliminary data.</text>
</comment>
<feature type="domain" description="PPM-type phosphatase" evidence="1">
    <location>
        <begin position="118"/>
        <end position="347"/>
    </location>
</feature>
<dbReference type="Proteomes" id="UP001153555">
    <property type="component" value="Unassembled WGS sequence"/>
</dbReference>
<evidence type="ECO:0000313" key="2">
    <source>
        <dbReference type="EMBL" id="CAA0814250.1"/>
    </source>
</evidence>
<dbReference type="InterPro" id="IPR001932">
    <property type="entry name" value="PPM-type_phosphatase-like_dom"/>
</dbReference>
<dbReference type="InterPro" id="IPR036457">
    <property type="entry name" value="PPM-type-like_dom_sf"/>
</dbReference>
<dbReference type="FunFam" id="3.60.40.10:FF:000291">
    <property type="entry name" value="Protein phosphatase 2C 50"/>
    <property type="match status" value="1"/>
</dbReference>
<keyword evidence="3" id="KW-1185">Reference proteome</keyword>
<accession>A0A9N7R6Y9</accession>
<dbReference type="EMBL" id="CACSLK010012206">
    <property type="protein sequence ID" value="CAA0814250.1"/>
    <property type="molecule type" value="Genomic_DNA"/>
</dbReference>
<dbReference type="SMART" id="SM00332">
    <property type="entry name" value="PP2Cc"/>
    <property type="match status" value="1"/>
</dbReference>
<organism evidence="2 3">
    <name type="scientific">Striga hermonthica</name>
    <name type="common">Purple witchweed</name>
    <name type="synonym">Buchnera hermonthica</name>
    <dbReference type="NCBI Taxonomy" id="68872"/>
    <lineage>
        <taxon>Eukaryota</taxon>
        <taxon>Viridiplantae</taxon>
        <taxon>Streptophyta</taxon>
        <taxon>Embryophyta</taxon>
        <taxon>Tracheophyta</taxon>
        <taxon>Spermatophyta</taxon>
        <taxon>Magnoliopsida</taxon>
        <taxon>eudicotyledons</taxon>
        <taxon>Gunneridae</taxon>
        <taxon>Pentapetalae</taxon>
        <taxon>asterids</taxon>
        <taxon>lamiids</taxon>
        <taxon>Lamiales</taxon>
        <taxon>Orobanchaceae</taxon>
        <taxon>Buchnereae</taxon>
        <taxon>Striga</taxon>
    </lineage>
</organism>
<dbReference type="Pfam" id="PF00481">
    <property type="entry name" value="PP2C"/>
    <property type="match status" value="2"/>
</dbReference>
<protein>
    <submittedName>
        <fullName evidence="2">Protein phosphatase 2C 56</fullName>
    </submittedName>
</protein>
<dbReference type="SUPFAM" id="SSF81606">
    <property type="entry name" value="PP2C-like"/>
    <property type="match status" value="1"/>
</dbReference>
<evidence type="ECO:0000313" key="3">
    <source>
        <dbReference type="Proteomes" id="UP001153555"/>
    </source>
</evidence>
<dbReference type="OrthoDB" id="10264738at2759"/>